<feature type="compositionally biased region" description="Low complexity" evidence="1">
    <location>
        <begin position="318"/>
        <end position="334"/>
    </location>
</feature>
<evidence type="ECO:0000313" key="3">
    <source>
        <dbReference type="Proteomes" id="UP000790347"/>
    </source>
</evidence>
<comment type="caution">
    <text evidence="2">The sequence shown here is derived from an EMBL/GenBank/DDBJ whole genome shotgun (WGS) entry which is preliminary data.</text>
</comment>
<sequence>MILNNKGSSFSEMSIDNSSLKLLIKNEEKFKIDHHEQHRQQQQQQQQQQSIRTEFDNHYHEQKNVNCQMIHNDYHCHQHHYHQHEKQLIYFDNNNNNKQNHHLNFHNHHQCDDKKFIKKRDNTSLESMMMIINNDNNKKFSSISTTINATKLIFKQQQRQRQQQQQQWHINKIIWNLIIFICLWLTLANTICYCDKLINRQNPLPLSLPMKISSSSSLSSSTSSSDNNLVYHHNHNQYRHRQYRQHNPLPSSSSSSSSYPSARSMAMMVGSPMVIATNGGIITPSGQLSSASSPSAAAVAYQALPIMHHMFHQHHYGHNNNKPSSNSPSSSSSSVIIHRTAIGHHKHHYPSIHHHQQQEDCEMNADAVLELLFEKMRIHLPEEKITVQNGAITIFDARITHFAELARLRQSCARKLDPDGVNLLLPFEAEIRSAHVAAKLKYNFYVTDIYGDYAANFSHIRLNGTFETNLEDEWMQVSEFNITSSQVIDDSIQFGYVPRWILDWVRSYFDNDNTRMYEQLAKVILQKEADNFENYDLLRHISERSSLSMNIEPREEDDDQFTKRSESID</sequence>
<evidence type="ECO:0000313" key="2">
    <source>
        <dbReference type="EMBL" id="KAH9520624.1"/>
    </source>
</evidence>
<feature type="region of interest" description="Disordered" evidence="1">
    <location>
        <begin position="33"/>
        <end position="53"/>
    </location>
</feature>
<dbReference type="Proteomes" id="UP000790347">
    <property type="component" value="Unassembled WGS sequence"/>
</dbReference>
<name>A0A922I1P6_DERFA</name>
<dbReference type="EMBL" id="ASGP02000002">
    <property type="protein sequence ID" value="KAH9520624.1"/>
    <property type="molecule type" value="Genomic_DNA"/>
</dbReference>
<feature type="compositionally biased region" description="Basic and acidic residues" evidence="1">
    <location>
        <begin position="560"/>
        <end position="569"/>
    </location>
</feature>
<keyword evidence="3" id="KW-1185">Reference proteome</keyword>
<feature type="region of interest" description="Disordered" evidence="1">
    <location>
        <begin position="549"/>
        <end position="569"/>
    </location>
</feature>
<organism evidence="2 3">
    <name type="scientific">Dermatophagoides farinae</name>
    <name type="common">American house dust mite</name>
    <dbReference type="NCBI Taxonomy" id="6954"/>
    <lineage>
        <taxon>Eukaryota</taxon>
        <taxon>Metazoa</taxon>
        <taxon>Ecdysozoa</taxon>
        <taxon>Arthropoda</taxon>
        <taxon>Chelicerata</taxon>
        <taxon>Arachnida</taxon>
        <taxon>Acari</taxon>
        <taxon>Acariformes</taxon>
        <taxon>Sarcoptiformes</taxon>
        <taxon>Astigmata</taxon>
        <taxon>Psoroptidia</taxon>
        <taxon>Analgoidea</taxon>
        <taxon>Pyroglyphidae</taxon>
        <taxon>Dermatophagoidinae</taxon>
        <taxon>Dermatophagoides</taxon>
    </lineage>
</organism>
<protein>
    <submittedName>
        <fullName evidence="2">Uncharacterized protein</fullName>
    </submittedName>
</protein>
<gene>
    <name evidence="2" type="ORF">DERF_004324</name>
</gene>
<feature type="compositionally biased region" description="Low complexity" evidence="1">
    <location>
        <begin position="40"/>
        <end position="49"/>
    </location>
</feature>
<evidence type="ECO:0000256" key="1">
    <source>
        <dbReference type="SAM" id="MobiDB-lite"/>
    </source>
</evidence>
<reference evidence="2" key="2">
    <citation type="journal article" date="2022" name="Res Sq">
        <title>Comparative Genomics Reveals Insights into the Divergent Evolution of Astigmatic Mites and Household Pest Adaptations.</title>
        <authorList>
            <person name="Xiong Q."/>
            <person name="Wan A.T.-Y."/>
            <person name="Liu X.-Y."/>
            <person name="Fung C.S.-H."/>
            <person name="Xiao X."/>
            <person name="Malainual N."/>
            <person name="Hou J."/>
            <person name="Wang L."/>
            <person name="Wang M."/>
            <person name="Yang K."/>
            <person name="Cui Y."/>
            <person name="Leung E."/>
            <person name="Nong W."/>
            <person name="Shin S.-K."/>
            <person name="Au S."/>
            <person name="Jeong K.Y."/>
            <person name="Chew F.T."/>
            <person name="Hui J."/>
            <person name="Leung T.F."/>
            <person name="Tungtrongchitr A."/>
            <person name="Zhong N."/>
            <person name="Liu Z."/>
            <person name="Tsui S."/>
        </authorList>
    </citation>
    <scope>NUCLEOTIDE SEQUENCE</scope>
    <source>
        <strain evidence="2">Derf</strain>
        <tissue evidence="2">Whole organism</tissue>
    </source>
</reference>
<reference evidence="2" key="1">
    <citation type="submission" date="2013-05" db="EMBL/GenBank/DDBJ databases">
        <authorList>
            <person name="Yim A.K.Y."/>
            <person name="Chan T.F."/>
            <person name="Ji K.M."/>
            <person name="Liu X.Y."/>
            <person name="Zhou J.W."/>
            <person name="Li R.Q."/>
            <person name="Yang K.Y."/>
            <person name="Li J."/>
            <person name="Li M."/>
            <person name="Law P.T.W."/>
            <person name="Wu Y.L."/>
            <person name="Cai Z.L."/>
            <person name="Qin H."/>
            <person name="Bao Y."/>
            <person name="Leung R.K.K."/>
            <person name="Ng P.K.S."/>
            <person name="Zou J."/>
            <person name="Zhong X.J."/>
            <person name="Ran P.X."/>
            <person name="Zhong N.S."/>
            <person name="Liu Z.G."/>
            <person name="Tsui S.K.W."/>
        </authorList>
    </citation>
    <scope>NUCLEOTIDE SEQUENCE</scope>
    <source>
        <strain evidence="2">Derf</strain>
        <tissue evidence="2">Whole organism</tissue>
    </source>
</reference>
<dbReference type="AlphaFoldDB" id="A0A922I1P6"/>
<feature type="region of interest" description="Disordered" evidence="1">
    <location>
        <begin position="314"/>
        <end position="334"/>
    </location>
</feature>
<feature type="region of interest" description="Disordered" evidence="1">
    <location>
        <begin position="240"/>
        <end position="261"/>
    </location>
</feature>
<accession>A0A922I1P6</accession>
<proteinExistence type="predicted"/>